<protein>
    <submittedName>
        <fullName evidence="1">Uncharacterized protein</fullName>
    </submittedName>
</protein>
<comment type="caution">
    <text evidence="1">The sequence shown here is derived from an EMBL/GenBank/DDBJ whole genome shotgun (WGS) entry which is preliminary data.</text>
</comment>
<reference evidence="1" key="1">
    <citation type="journal article" date="2012" name="PLoS ONE">
        <title>Gene sets for utilization of primary and secondary nutrition supplies in the distal gut of endangered iberian lynx.</title>
        <authorList>
            <person name="Alcaide M."/>
            <person name="Messina E."/>
            <person name="Richter M."/>
            <person name="Bargiela R."/>
            <person name="Peplies J."/>
            <person name="Huws S.A."/>
            <person name="Newbold C.J."/>
            <person name="Golyshin P.N."/>
            <person name="Simon M.A."/>
            <person name="Lopez G."/>
            <person name="Yakimov M.M."/>
            <person name="Ferrer M."/>
        </authorList>
    </citation>
    <scope>NUCLEOTIDE SEQUENCE</scope>
</reference>
<organism evidence="1">
    <name type="scientific">gut metagenome</name>
    <dbReference type="NCBI Taxonomy" id="749906"/>
    <lineage>
        <taxon>unclassified sequences</taxon>
        <taxon>metagenomes</taxon>
        <taxon>organismal metagenomes</taxon>
    </lineage>
</organism>
<dbReference type="EMBL" id="AMCI01002546">
    <property type="protein sequence ID" value="EJX02423.1"/>
    <property type="molecule type" value="Genomic_DNA"/>
</dbReference>
<proteinExistence type="predicted"/>
<evidence type="ECO:0000313" key="1">
    <source>
        <dbReference type="EMBL" id="EJX02423.1"/>
    </source>
</evidence>
<sequence>MNRYGNVGPHILLPGVCLHNGWLPPYPPWQYQTYFRLGLL</sequence>
<name>J9GK16_9ZZZZ</name>
<gene>
    <name evidence="1" type="ORF">EVA_09472</name>
</gene>
<accession>J9GK16</accession>
<dbReference type="AlphaFoldDB" id="J9GK16"/>